<keyword evidence="2" id="KW-1185">Reference proteome</keyword>
<evidence type="ECO:0000313" key="3">
    <source>
        <dbReference type="WBParaSite" id="PTRK_0001757300.1"/>
    </source>
</evidence>
<protein>
    <submittedName>
        <fullName evidence="3">UBA domain-containing protein</fullName>
    </submittedName>
</protein>
<evidence type="ECO:0000256" key="1">
    <source>
        <dbReference type="SAM" id="MobiDB-lite"/>
    </source>
</evidence>
<feature type="compositionally biased region" description="Basic residues" evidence="1">
    <location>
        <begin position="424"/>
        <end position="435"/>
    </location>
</feature>
<name>A0A0N5A6F0_PARTI</name>
<proteinExistence type="predicted"/>
<feature type="region of interest" description="Disordered" evidence="1">
    <location>
        <begin position="376"/>
        <end position="449"/>
    </location>
</feature>
<sequence length="449" mass="47975">MTPSCPTTRRPTSVSCETGRRLQHLFDAGHFRDVVTHHLLDPGLQGRGGGGASCAGAAHPQTQHAGLLVEMVEQDVAAVLSHGRTDAAVEQALDLGHDLRVLAGVLGRRFAHAHQRRARDKMIHDDRQDRRLHLGPVRALGRAGDRDVVGAEEDALDPFQLEQGLSQGRGGRLVDGAVLQHGLRGDVATRQELQSVGIGRGFGLDEHELQMRPAAPWFKWALSPKDRADDATLHQRRSASWSRPGRSNREAPRAEHSDPGLRQIQNLGLGQFAGNDGDGQFSAGEGGALFQYRRDQGARAASVGARSQDQDLNVGIIADRLANGGLGIAFLNQIDGRGAGRLGDLFPQPGQQSLGLLALLASDFIADAGPVLVRSADQGAQQHHMAPGRTRAARGVGQGRVQFGSVVDDDEELPGHGPSGSLNSRRHLNRPRPKRQGPPASPDDETDGP</sequence>
<reference evidence="3" key="1">
    <citation type="submission" date="2017-02" db="UniProtKB">
        <authorList>
            <consortium name="WormBaseParasite"/>
        </authorList>
    </citation>
    <scope>IDENTIFICATION</scope>
</reference>
<feature type="region of interest" description="Disordered" evidence="1">
    <location>
        <begin position="228"/>
        <end position="260"/>
    </location>
</feature>
<feature type="compositionally biased region" description="Basic and acidic residues" evidence="1">
    <location>
        <begin position="247"/>
        <end position="259"/>
    </location>
</feature>
<dbReference type="AlphaFoldDB" id="A0A0N5A6F0"/>
<organism evidence="2 3">
    <name type="scientific">Parastrongyloides trichosuri</name>
    <name type="common">Possum-specific nematode worm</name>
    <dbReference type="NCBI Taxonomy" id="131310"/>
    <lineage>
        <taxon>Eukaryota</taxon>
        <taxon>Metazoa</taxon>
        <taxon>Ecdysozoa</taxon>
        <taxon>Nematoda</taxon>
        <taxon>Chromadorea</taxon>
        <taxon>Rhabditida</taxon>
        <taxon>Tylenchina</taxon>
        <taxon>Panagrolaimomorpha</taxon>
        <taxon>Strongyloidoidea</taxon>
        <taxon>Strongyloididae</taxon>
        <taxon>Parastrongyloides</taxon>
    </lineage>
</organism>
<evidence type="ECO:0000313" key="2">
    <source>
        <dbReference type="Proteomes" id="UP000038045"/>
    </source>
</evidence>
<accession>A0A0N5A6F0</accession>
<dbReference type="WBParaSite" id="PTRK_0001757300.1">
    <property type="protein sequence ID" value="PTRK_0001757300.1"/>
    <property type="gene ID" value="PTRK_0001757300"/>
</dbReference>
<dbReference type="Proteomes" id="UP000038045">
    <property type="component" value="Unplaced"/>
</dbReference>